<dbReference type="GO" id="GO:0016625">
    <property type="term" value="F:oxidoreductase activity, acting on the aldehyde or oxo group of donors, iron-sulfur protein as acceptor"/>
    <property type="evidence" value="ECO:0007669"/>
    <property type="project" value="UniProtKB-ARBA"/>
</dbReference>
<dbReference type="OrthoDB" id="9775140at2"/>
<dbReference type="KEGG" id="slp:Slip_1762"/>
<keyword evidence="1" id="KW-0560">Oxidoreductase</keyword>
<sequence length="211" mass="22661">MGLQNKTVGVGSVGCGVFSYEYFNFDGVGPSHGRAPAVATGVKRVLPDRLVFTYQGDGDLAAIGTTEMVHSAVRGENITIIFINNTLYGMTGGQMAPTTLMGQVTTTTPTGRGRQQGFPFRVCEMLATAEGAAYIARVALYNPVQVNRAKKAIRRAFETQMAGLGFSLVEVLSACPTNWGLTPLEALKFVEEKMVPVYPLGEFKVPEEVKS</sequence>
<dbReference type="Proteomes" id="UP000000378">
    <property type="component" value="Chromosome"/>
</dbReference>
<dbReference type="PANTHER" id="PTHR48084:SF3">
    <property type="entry name" value="SUBUNIT OF PYRUVATE:FLAVODOXIN OXIDOREDUCTASE"/>
    <property type="match status" value="1"/>
</dbReference>
<dbReference type="AlphaFoldDB" id="D7CP82"/>
<gene>
    <name evidence="3" type="ordered locus">Slip_1762</name>
</gene>
<dbReference type="STRING" id="643648.Slip_1762"/>
<accession>D7CP82</accession>
<evidence type="ECO:0000313" key="3">
    <source>
        <dbReference type="EMBL" id="ADI02517.1"/>
    </source>
</evidence>
<dbReference type="InterPro" id="IPR029061">
    <property type="entry name" value="THDP-binding"/>
</dbReference>
<evidence type="ECO:0000259" key="2">
    <source>
        <dbReference type="Pfam" id="PF02775"/>
    </source>
</evidence>
<dbReference type="GO" id="GO:0030976">
    <property type="term" value="F:thiamine pyrophosphate binding"/>
    <property type="evidence" value="ECO:0007669"/>
    <property type="project" value="InterPro"/>
</dbReference>
<evidence type="ECO:0000256" key="1">
    <source>
        <dbReference type="ARBA" id="ARBA00023002"/>
    </source>
</evidence>
<dbReference type="eggNOG" id="COG1013">
    <property type="taxonomic scope" value="Bacteria"/>
</dbReference>
<proteinExistence type="predicted"/>
<evidence type="ECO:0000313" key="4">
    <source>
        <dbReference type="Proteomes" id="UP000000378"/>
    </source>
</evidence>
<dbReference type="InterPro" id="IPR051457">
    <property type="entry name" value="2-oxoacid:Fd_oxidoreductase"/>
</dbReference>
<protein>
    <submittedName>
        <fullName evidence="3">Thiamine pyrophosphate protein domain protein TPP-binding protein</fullName>
    </submittedName>
</protein>
<reference evidence="4" key="1">
    <citation type="journal article" date="2010" name="Stand. Genomic Sci.">
        <title>Complete genome sequence of Syntrophothermus lipocalidus type strain (TGB-C1T).</title>
        <authorList>
            <consortium name="US DOE Joint Genome Institute (JGI-PGF)"/>
            <person name="Djao O."/>
            <person name="Zhang X."/>
            <person name="Lucas S."/>
            <person name="Lapidus A."/>
            <person name="Glavina Del Rio T."/>
            <person name="Nolan M."/>
            <person name="Tice H."/>
            <person name="Cheng J."/>
            <person name="Han C."/>
            <person name="Tapia R."/>
            <person name="Goodwin L."/>
            <person name="Pitluck S."/>
            <person name="Liolios K."/>
            <person name="Ivanova N."/>
            <person name="Mavromatis K."/>
            <person name="Mikhailova N."/>
            <person name="Ovchinnikova G."/>
            <person name="Pati A."/>
            <person name="Brambilla E."/>
            <person name="Chen A."/>
            <person name="Palaniappan K."/>
            <person name="Land M."/>
            <person name="Hauser L."/>
            <person name="Chang Y."/>
            <person name="Jeffries C."/>
            <person name="Rohde M."/>
            <person name="Sikorski J."/>
            <person name="Spring S."/>
            <person name="Goker M."/>
            <person name="Detter J."/>
            <person name="Woyke T."/>
            <person name="Bristow J."/>
            <person name="Eisen J."/>
            <person name="Markowitz V."/>
            <person name="Hugenholtz P."/>
            <person name="Kyrpides N."/>
            <person name="Klenk H."/>
        </authorList>
    </citation>
    <scope>NUCLEOTIDE SEQUENCE [LARGE SCALE GENOMIC DNA]</scope>
    <source>
        <strain evidence="4">DSM 12680 / TGB-C1</strain>
    </source>
</reference>
<feature type="domain" description="Thiamine pyrophosphate enzyme TPP-binding" evidence="2">
    <location>
        <begin position="21"/>
        <end position="171"/>
    </location>
</feature>
<name>D7CP82_SYNLT</name>
<organism evidence="3 4">
    <name type="scientific">Syntrophothermus lipocalidus (strain DSM 12680 / TGB-C1)</name>
    <dbReference type="NCBI Taxonomy" id="643648"/>
    <lineage>
        <taxon>Bacteria</taxon>
        <taxon>Bacillati</taxon>
        <taxon>Bacillota</taxon>
        <taxon>Clostridia</taxon>
        <taxon>Eubacteriales</taxon>
        <taxon>Syntrophomonadaceae</taxon>
        <taxon>Syntrophothermus</taxon>
    </lineage>
</organism>
<reference evidence="3 4" key="2">
    <citation type="journal article" date="2010" name="Stand. Genomic Sci.">
        <title>Complete genome sequence of Syntrophothermus lipocalidus type strain (TGB-C1).</title>
        <authorList>
            <person name="Djao O.D."/>
            <person name="Zhang X."/>
            <person name="Lucas S."/>
            <person name="Lapidus A."/>
            <person name="Del Rio T.G."/>
            <person name="Nolan M."/>
            <person name="Tice H."/>
            <person name="Cheng J.F."/>
            <person name="Han C."/>
            <person name="Tapia R."/>
            <person name="Goodwin L."/>
            <person name="Pitluck S."/>
            <person name="Liolios K."/>
            <person name="Ivanova N."/>
            <person name="Mavromatis K."/>
            <person name="Mikhailova N."/>
            <person name="Ovchinnikova G."/>
            <person name="Pati A."/>
            <person name="Brambilla E."/>
            <person name="Chen A."/>
            <person name="Palaniappan K."/>
            <person name="Land M."/>
            <person name="Hauser L."/>
            <person name="Chang Y.J."/>
            <person name="Jeffries C.D."/>
            <person name="Rohde M."/>
            <person name="Sikorski J."/>
            <person name="Spring S."/>
            <person name="Goker M."/>
            <person name="Detter J.C."/>
            <person name="Woyke T."/>
            <person name="Bristow J."/>
            <person name="Eisen J.A."/>
            <person name="Markowitz V."/>
            <person name="Hugenholtz P."/>
            <person name="Kyrpides N.C."/>
            <person name="Klenk H.P."/>
        </authorList>
    </citation>
    <scope>NUCLEOTIDE SEQUENCE [LARGE SCALE GENOMIC DNA]</scope>
    <source>
        <strain evidence="4">DSM 12680 / TGB-C1</strain>
    </source>
</reference>
<dbReference type="SUPFAM" id="SSF52518">
    <property type="entry name" value="Thiamin diphosphate-binding fold (THDP-binding)"/>
    <property type="match status" value="1"/>
</dbReference>
<dbReference type="PANTHER" id="PTHR48084">
    <property type="entry name" value="2-OXOGLUTARATE OXIDOREDUCTASE SUBUNIT KORB-RELATED"/>
    <property type="match status" value="1"/>
</dbReference>
<dbReference type="HOGENOM" id="CLU_048564_2_1_9"/>
<dbReference type="EMBL" id="CP002048">
    <property type="protein sequence ID" value="ADI02517.1"/>
    <property type="molecule type" value="Genomic_DNA"/>
</dbReference>
<dbReference type="InterPro" id="IPR011766">
    <property type="entry name" value="TPP_enzyme_TPP-bd"/>
</dbReference>
<dbReference type="Gene3D" id="3.40.50.970">
    <property type="match status" value="1"/>
</dbReference>
<keyword evidence="4" id="KW-1185">Reference proteome</keyword>
<dbReference type="GO" id="GO:0045333">
    <property type="term" value="P:cellular respiration"/>
    <property type="evidence" value="ECO:0007669"/>
    <property type="project" value="UniProtKB-ARBA"/>
</dbReference>
<dbReference type="Pfam" id="PF02775">
    <property type="entry name" value="TPP_enzyme_C"/>
    <property type="match status" value="1"/>
</dbReference>